<sequence>MFHPRKAMLPGDFAKGGHPTQRRSDRFPHDNHRGTLRVPKDAIVPLQPDLPPNRVKATIVDPTRHIPGLITLQIAIELMRTPHSH</sequence>
<feature type="region of interest" description="Disordered" evidence="1">
    <location>
        <begin position="1"/>
        <end position="35"/>
    </location>
</feature>
<evidence type="ECO:0000313" key="2">
    <source>
        <dbReference type="EMBL" id="CAL1396471.1"/>
    </source>
</evidence>
<proteinExistence type="predicted"/>
<protein>
    <submittedName>
        <fullName evidence="2">Uncharacterized protein</fullName>
    </submittedName>
</protein>
<organism evidence="2 3">
    <name type="scientific">Linum trigynum</name>
    <dbReference type="NCBI Taxonomy" id="586398"/>
    <lineage>
        <taxon>Eukaryota</taxon>
        <taxon>Viridiplantae</taxon>
        <taxon>Streptophyta</taxon>
        <taxon>Embryophyta</taxon>
        <taxon>Tracheophyta</taxon>
        <taxon>Spermatophyta</taxon>
        <taxon>Magnoliopsida</taxon>
        <taxon>eudicotyledons</taxon>
        <taxon>Gunneridae</taxon>
        <taxon>Pentapetalae</taxon>
        <taxon>rosids</taxon>
        <taxon>fabids</taxon>
        <taxon>Malpighiales</taxon>
        <taxon>Linaceae</taxon>
        <taxon>Linum</taxon>
    </lineage>
</organism>
<evidence type="ECO:0000313" key="3">
    <source>
        <dbReference type="Proteomes" id="UP001497516"/>
    </source>
</evidence>
<feature type="compositionally biased region" description="Basic and acidic residues" evidence="1">
    <location>
        <begin position="22"/>
        <end position="33"/>
    </location>
</feature>
<reference evidence="2 3" key="1">
    <citation type="submission" date="2024-04" db="EMBL/GenBank/DDBJ databases">
        <authorList>
            <person name="Fracassetti M."/>
        </authorList>
    </citation>
    <scope>NUCLEOTIDE SEQUENCE [LARGE SCALE GENOMIC DNA]</scope>
</reference>
<keyword evidence="3" id="KW-1185">Reference proteome</keyword>
<gene>
    <name evidence="2" type="ORF">LTRI10_LOCUS36834</name>
</gene>
<accession>A0AAV2FDW4</accession>
<dbReference type="AlphaFoldDB" id="A0AAV2FDW4"/>
<evidence type="ECO:0000256" key="1">
    <source>
        <dbReference type="SAM" id="MobiDB-lite"/>
    </source>
</evidence>
<dbReference type="EMBL" id="OZ034819">
    <property type="protein sequence ID" value="CAL1396471.1"/>
    <property type="molecule type" value="Genomic_DNA"/>
</dbReference>
<name>A0AAV2FDW4_9ROSI</name>
<dbReference type="Proteomes" id="UP001497516">
    <property type="component" value="Chromosome 6"/>
</dbReference>